<dbReference type="FunFam" id="1.20.920.10:FF:000003">
    <property type="entry name" value="Bromodomain-containing protein 2"/>
    <property type="match status" value="1"/>
</dbReference>
<organism evidence="20 21">
    <name type="scientific">Cathartes aura</name>
    <name type="common">Turkey vulture</name>
    <name type="synonym">Vultur aura</name>
    <dbReference type="NCBI Taxonomy" id="43455"/>
    <lineage>
        <taxon>Eukaryota</taxon>
        <taxon>Metazoa</taxon>
        <taxon>Chordata</taxon>
        <taxon>Craniata</taxon>
        <taxon>Vertebrata</taxon>
        <taxon>Euteleostomi</taxon>
        <taxon>Archelosauria</taxon>
        <taxon>Archosauria</taxon>
        <taxon>Dinosauria</taxon>
        <taxon>Saurischia</taxon>
        <taxon>Theropoda</taxon>
        <taxon>Coelurosauria</taxon>
        <taxon>Aves</taxon>
        <taxon>Neognathae</taxon>
        <taxon>Neoaves</taxon>
        <taxon>Telluraves</taxon>
        <taxon>Accipitrimorphae</taxon>
        <taxon>Accipitriformes</taxon>
        <taxon>Cathartidae</taxon>
        <taxon>Cathartes</taxon>
    </lineage>
</organism>
<dbReference type="InterPro" id="IPR031354">
    <property type="entry name" value="BRD4_CDT"/>
</dbReference>
<dbReference type="OrthoDB" id="21449at2759"/>
<dbReference type="PANTHER" id="PTHR22880:SF175">
    <property type="entry name" value="BROMODOMAIN TESTIS-SPECIFIC PROTEIN"/>
    <property type="match status" value="1"/>
</dbReference>
<evidence type="ECO:0000256" key="15">
    <source>
        <dbReference type="PROSITE-ProRule" id="PRU00035"/>
    </source>
</evidence>
<dbReference type="SUPFAM" id="SSF47370">
    <property type="entry name" value="Bromodomain"/>
    <property type="match status" value="2"/>
</dbReference>
<dbReference type="GO" id="GO:0006338">
    <property type="term" value="P:chromatin remodeling"/>
    <property type="evidence" value="ECO:0007669"/>
    <property type="project" value="TreeGrafter"/>
</dbReference>
<gene>
    <name evidence="20" type="ORF">N323_05808</name>
</gene>
<feature type="region of interest" description="Disordered" evidence="17">
    <location>
        <begin position="408"/>
        <end position="432"/>
    </location>
</feature>
<feature type="region of interest" description="Disordered" evidence="17">
    <location>
        <begin position="146"/>
        <end position="182"/>
    </location>
</feature>
<evidence type="ECO:0000256" key="4">
    <source>
        <dbReference type="ARBA" id="ARBA00022853"/>
    </source>
</evidence>
<proteinExistence type="inferred from homology"/>
<evidence type="ECO:0000256" key="16">
    <source>
        <dbReference type="SAM" id="Coils"/>
    </source>
</evidence>
<dbReference type="GO" id="GO:0007283">
    <property type="term" value="P:spermatogenesis"/>
    <property type="evidence" value="ECO:0007669"/>
    <property type="project" value="UniProtKB-KW"/>
</dbReference>
<dbReference type="AlphaFoldDB" id="A0A091LLG0"/>
<dbReference type="GO" id="GO:0030154">
    <property type="term" value="P:cell differentiation"/>
    <property type="evidence" value="ECO:0007669"/>
    <property type="project" value="UniProtKB-KW"/>
</dbReference>
<keyword evidence="10" id="KW-0804">Transcription</keyword>
<dbReference type="GO" id="GO:0000785">
    <property type="term" value="C:chromatin"/>
    <property type="evidence" value="ECO:0007669"/>
    <property type="project" value="TreeGrafter"/>
</dbReference>
<dbReference type="SMART" id="SM00297">
    <property type="entry name" value="BROMO"/>
    <property type="match status" value="2"/>
</dbReference>
<evidence type="ECO:0000256" key="2">
    <source>
        <dbReference type="ARBA" id="ARBA00022737"/>
    </source>
</evidence>
<dbReference type="InterPro" id="IPR001487">
    <property type="entry name" value="Bromodomain"/>
</dbReference>
<dbReference type="InterPro" id="IPR027353">
    <property type="entry name" value="NET_dom"/>
</dbReference>
<evidence type="ECO:0000256" key="9">
    <source>
        <dbReference type="ARBA" id="ARBA00023159"/>
    </source>
</evidence>
<dbReference type="InterPro" id="IPR018359">
    <property type="entry name" value="Bromodomain_CS"/>
</dbReference>
<keyword evidence="4" id="KW-0156">Chromatin regulator</keyword>
<dbReference type="GO" id="GO:0006355">
    <property type="term" value="P:regulation of DNA-templated transcription"/>
    <property type="evidence" value="ECO:0007669"/>
    <property type="project" value="TreeGrafter"/>
</dbReference>
<dbReference type="Proteomes" id="UP000053745">
    <property type="component" value="Unassembled WGS sequence"/>
</dbReference>
<keyword evidence="2" id="KW-0677">Repeat</keyword>
<accession>A0A091LLG0</accession>
<reference evidence="20 21" key="1">
    <citation type="submission" date="2014-04" db="EMBL/GenBank/DDBJ databases">
        <title>Genome evolution of avian class.</title>
        <authorList>
            <person name="Zhang G."/>
            <person name="Li C."/>
        </authorList>
    </citation>
    <scope>NUCLEOTIDE SEQUENCE [LARGE SCALE GENOMIC DNA]</scope>
    <source>
        <strain evidence="20">BGI_N323</strain>
    </source>
</reference>
<dbReference type="Pfam" id="PF00439">
    <property type="entry name" value="Bromodomain"/>
    <property type="match status" value="2"/>
</dbReference>
<dbReference type="PROSITE" id="PS00633">
    <property type="entry name" value="BROMODOMAIN_1"/>
    <property type="match status" value="1"/>
</dbReference>
<keyword evidence="7 16" id="KW-0175">Coiled coil</keyword>
<keyword evidence="3" id="KW-0221">Differentiation</keyword>
<comment type="similarity">
    <text evidence="14">Belongs to the BET family.</text>
</comment>
<dbReference type="GO" id="GO:0005634">
    <property type="term" value="C:nucleus"/>
    <property type="evidence" value="ECO:0007669"/>
    <property type="project" value="UniProtKB-SubCell"/>
</dbReference>
<feature type="compositionally biased region" description="Polar residues" evidence="17">
    <location>
        <begin position="155"/>
        <end position="178"/>
    </location>
</feature>
<dbReference type="PROSITE" id="PS51525">
    <property type="entry name" value="NET"/>
    <property type="match status" value="1"/>
</dbReference>
<feature type="domain" description="Bromo" evidence="18">
    <location>
        <begin position="44"/>
        <end position="116"/>
    </location>
</feature>
<keyword evidence="21" id="KW-1185">Reference proteome</keyword>
<sequence length="974" mass="111101">MSVPSQHRSIIINPPPPEYINNKNSGCQTNQLQYLQRVVMKAMWRHNFSWPFHQPVDAVALNLPDYYSIIKKPMDLSTIKKRLEHNYYTKAAECIEDFKTMFLNCYIYNKPGDDIVFMAQELEKVFMQKIAQMPPEESLVILNKGKRKGKKPEETQQPNPGTSNEQHTMQKQAESSEQPPVMTQELQQVTLAPLSAAQLTALMPAAVPIRKAKKGVKRKADTTTPTTSIFTARGESSATFNERKAVKACRGENECMVPNKLLKRYLPDSQQSPEIFKKTQLSEQLKHCNEILKEMFSKKHAAYAWPFLKSVDVASFSLGENQGITKCPTDLGTIKKKMDNFEYNDTQEFATDVRLMFMSCYKHNSPDHEIVAMARKLQDVFEMHFAKIPDEPVASVPLPQPTREMIKAYSSESSNEDSSEEKSSEDSEQEGTVHLAKLQEQLKAVHQQLRALTRAYLPRLKKKKGKAKREKSKNKEKAKIKSLIQKEKNLKHKKKSKKKLSLNIQSKKTMQQVLLAHKSEDEDGAKPMNYDEKRQLSLDINKLPGDKLGKVVHIIQSRESSLRNSNPDEIEIDFETLKASTLRELEKYVAICLRKRPRKQRAKKPTKSKEQLNSERKQELEKRLLDVNGQLNPKKENFKFENNAESSIGPSRLSDSSNSSSSSDSGSSTSSGSSSSDSSDSESGQKASFCVCVGKTSAFSVSIYCSTCLPRVSVTLVEYRCVYRGRPVTLFCKHRPHFLLVACKIVDHLNCSSCLPMYCRGFSLYRIDHLNHQNKMLSLPQVTSLWQESWLYLTPEERRDGRTNVCHCTPNDKPNGKNMLETKSKILPRKDTGFKNIDSWVSLCKTMMLPAPIKTSAESFKQFRKAALKKRSGQAQELKRPLVQAERELQKLPQEEERGHEGTGLDAMAATEYEPPKEGHKSKQLPEAQQHTLVQDRNLARKMEQERRRREAMACIIDMNLQSDIMASFEEYLE</sequence>
<dbReference type="GO" id="GO:0051321">
    <property type="term" value="P:meiotic cell cycle"/>
    <property type="evidence" value="ECO:0007669"/>
    <property type="project" value="UniProtKB-KW"/>
</dbReference>
<dbReference type="Pfam" id="PF17105">
    <property type="entry name" value="BRD4_CDT"/>
    <property type="match status" value="1"/>
</dbReference>
<evidence type="ECO:0000256" key="5">
    <source>
        <dbReference type="ARBA" id="ARBA00022871"/>
    </source>
</evidence>
<evidence type="ECO:0000313" key="21">
    <source>
        <dbReference type="Proteomes" id="UP000053745"/>
    </source>
</evidence>
<evidence type="ECO:0000259" key="18">
    <source>
        <dbReference type="PROSITE" id="PS50014"/>
    </source>
</evidence>
<feature type="region of interest" description="Disordered" evidence="17">
    <location>
        <begin position="597"/>
        <end position="618"/>
    </location>
</feature>
<dbReference type="InterPro" id="IPR050935">
    <property type="entry name" value="Bromo_chromatin_reader"/>
</dbReference>
<feature type="compositionally biased region" description="Low complexity" evidence="17">
    <location>
        <begin position="654"/>
        <end position="684"/>
    </location>
</feature>
<protein>
    <recommendedName>
        <fullName evidence="13">Bromodomain testis-specific protein</fullName>
    </recommendedName>
</protein>
<keyword evidence="9" id="KW-0010">Activator</keyword>
<dbReference type="PROSITE" id="PS50014">
    <property type="entry name" value="BROMODOMAIN_2"/>
    <property type="match status" value="2"/>
</dbReference>
<dbReference type="Gene3D" id="1.20.920.10">
    <property type="entry name" value="Bromodomain-like"/>
    <property type="match status" value="2"/>
</dbReference>
<feature type="coiled-coil region" evidence="16">
    <location>
        <begin position="435"/>
        <end position="493"/>
    </location>
</feature>
<keyword evidence="6" id="KW-0805">Transcription regulation</keyword>
<keyword evidence="12" id="KW-0469">Meiosis</keyword>
<evidence type="ECO:0000256" key="13">
    <source>
        <dbReference type="ARBA" id="ARBA00040033"/>
    </source>
</evidence>
<evidence type="ECO:0000256" key="1">
    <source>
        <dbReference type="ARBA" id="ARBA00004123"/>
    </source>
</evidence>
<dbReference type="InterPro" id="IPR043508">
    <property type="entry name" value="Bromo_Brdt_I"/>
</dbReference>
<evidence type="ECO:0000256" key="3">
    <source>
        <dbReference type="ARBA" id="ARBA00022782"/>
    </source>
</evidence>
<evidence type="ECO:0000256" key="8">
    <source>
        <dbReference type="ARBA" id="ARBA00023117"/>
    </source>
</evidence>
<dbReference type="EMBL" id="KL332620">
    <property type="protein sequence ID" value="KFP58491.1"/>
    <property type="molecule type" value="Genomic_DNA"/>
</dbReference>
<feature type="region of interest" description="Disordered" evidence="17">
    <location>
        <begin position="635"/>
        <end position="684"/>
    </location>
</feature>
<evidence type="ECO:0000256" key="12">
    <source>
        <dbReference type="ARBA" id="ARBA00023254"/>
    </source>
</evidence>
<feature type="domain" description="Bromo" evidence="18">
    <location>
        <begin position="299"/>
        <end position="371"/>
    </location>
</feature>
<evidence type="ECO:0000256" key="17">
    <source>
        <dbReference type="SAM" id="MobiDB-lite"/>
    </source>
</evidence>
<evidence type="ECO:0000259" key="19">
    <source>
        <dbReference type="PROSITE" id="PS51525"/>
    </source>
</evidence>
<feature type="compositionally biased region" description="Basic and acidic residues" evidence="17">
    <location>
        <begin position="607"/>
        <end position="618"/>
    </location>
</feature>
<dbReference type="FunFam" id="1.20.920.10:FF:000002">
    <property type="entry name" value="Bromodomain-containing protein 4"/>
    <property type="match status" value="1"/>
</dbReference>
<evidence type="ECO:0000256" key="10">
    <source>
        <dbReference type="ARBA" id="ARBA00023163"/>
    </source>
</evidence>
<name>A0A091LLG0_CATAU</name>
<dbReference type="InterPro" id="IPR038336">
    <property type="entry name" value="NET_sf"/>
</dbReference>
<feature type="domain" description="NET" evidence="19">
    <location>
        <begin position="518"/>
        <end position="600"/>
    </location>
</feature>
<feature type="compositionally biased region" description="Basic residues" evidence="17">
    <location>
        <begin position="597"/>
        <end position="606"/>
    </location>
</feature>
<evidence type="ECO:0000313" key="20">
    <source>
        <dbReference type="EMBL" id="KFP58491.1"/>
    </source>
</evidence>
<dbReference type="CDD" id="cd05497">
    <property type="entry name" value="Bromo_Brdt_I_like"/>
    <property type="match status" value="1"/>
</dbReference>
<keyword evidence="8 15" id="KW-0103">Bromodomain</keyword>
<evidence type="ECO:0000256" key="14">
    <source>
        <dbReference type="ARBA" id="ARBA00044509"/>
    </source>
</evidence>
<dbReference type="PANTHER" id="PTHR22880">
    <property type="entry name" value="FALZ-RELATED BROMODOMAIN-CONTAINING PROTEINS"/>
    <property type="match status" value="1"/>
</dbReference>
<dbReference type="PRINTS" id="PR00503">
    <property type="entry name" value="BROMODOMAIN"/>
</dbReference>
<comment type="subcellular location">
    <subcellularLocation>
        <location evidence="1">Nucleus</location>
    </subcellularLocation>
</comment>
<keyword evidence="11" id="KW-0539">Nucleus</keyword>
<evidence type="ECO:0000256" key="6">
    <source>
        <dbReference type="ARBA" id="ARBA00023015"/>
    </source>
</evidence>
<dbReference type="InterPro" id="IPR036427">
    <property type="entry name" value="Bromodomain-like_sf"/>
</dbReference>
<dbReference type="Pfam" id="PF17035">
    <property type="entry name" value="BET"/>
    <property type="match status" value="1"/>
</dbReference>
<dbReference type="FunFam" id="1.20.1270.220:FF:000001">
    <property type="entry name" value="bromodomain-containing protein 2 isoform X1"/>
    <property type="match status" value="1"/>
</dbReference>
<evidence type="ECO:0000256" key="7">
    <source>
        <dbReference type="ARBA" id="ARBA00023054"/>
    </source>
</evidence>
<evidence type="ECO:0000256" key="11">
    <source>
        <dbReference type="ARBA" id="ARBA00023242"/>
    </source>
</evidence>
<keyword evidence="5" id="KW-0744">Spermatogenesis</keyword>
<dbReference type="Gene3D" id="1.20.1270.220">
    <property type="match status" value="1"/>
</dbReference>